<feature type="compositionally biased region" description="Basic residues" evidence="1">
    <location>
        <begin position="200"/>
        <end position="213"/>
    </location>
</feature>
<dbReference type="Pfam" id="PF25396">
    <property type="entry name" value="ZNFX1"/>
    <property type="match status" value="1"/>
</dbReference>
<feature type="region of interest" description="Disordered" evidence="1">
    <location>
        <begin position="189"/>
        <end position="254"/>
    </location>
</feature>
<reference evidence="4 5" key="1">
    <citation type="journal article" date="2018" name="New Phytol.">
        <title>Phylogenomics of Endogonaceae and evolution of mycorrhizas within Mucoromycota.</title>
        <authorList>
            <person name="Chang Y."/>
            <person name="Desiro A."/>
            <person name="Na H."/>
            <person name="Sandor L."/>
            <person name="Lipzen A."/>
            <person name="Clum A."/>
            <person name="Barry K."/>
            <person name="Grigoriev I.V."/>
            <person name="Martin F.M."/>
            <person name="Stajich J.E."/>
            <person name="Smith M.E."/>
            <person name="Bonito G."/>
            <person name="Spatafora J.W."/>
        </authorList>
    </citation>
    <scope>NUCLEOTIDE SEQUENCE [LARGE SCALE GENOMIC DNA]</scope>
    <source>
        <strain evidence="4 5">AD002</strain>
    </source>
</reference>
<proteinExistence type="predicted"/>
<feature type="region of interest" description="Disordered" evidence="1">
    <location>
        <begin position="11"/>
        <end position="151"/>
    </location>
</feature>
<feature type="domain" description="ZNFX1" evidence="3">
    <location>
        <begin position="310"/>
        <end position="384"/>
    </location>
</feature>
<dbReference type="Proteomes" id="UP000274822">
    <property type="component" value="Unassembled WGS sequence"/>
</dbReference>
<dbReference type="AlphaFoldDB" id="A0A433P7B2"/>
<feature type="compositionally biased region" description="Polar residues" evidence="1">
    <location>
        <begin position="189"/>
        <end position="199"/>
    </location>
</feature>
<evidence type="ECO:0000259" key="3">
    <source>
        <dbReference type="Pfam" id="PF25396"/>
    </source>
</evidence>
<accession>A0A433P7B2</accession>
<evidence type="ECO:0000256" key="2">
    <source>
        <dbReference type="SAM" id="Phobius"/>
    </source>
</evidence>
<gene>
    <name evidence="4" type="ORF">BC938DRAFT_477877</name>
</gene>
<dbReference type="EMBL" id="RBNJ01029937">
    <property type="protein sequence ID" value="RUS13417.1"/>
    <property type="molecule type" value="Genomic_DNA"/>
</dbReference>
<organism evidence="4 5">
    <name type="scientific">Jimgerdemannia flammicorona</name>
    <dbReference type="NCBI Taxonomy" id="994334"/>
    <lineage>
        <taxon>Eukaryota</taxon>
        <taxon>Fungi</taxon>
        <taxon>Fungi incertae sedis</taxon>
        <taxon>Mucoromycota</taxon>
        <taxon>Mucoromycotina</taxon>
        <taxon>Endogonomycetes</taxon>
        <taxon>Endogonales</taxon>
        <taxon>Endogonaceae</taxon>
        <taxon>Jimgerdemannia</taxon>
    </lineage>
</organism>
<evidence type="ECO:0000313" key="4">
    <source>
        <dbReference type="EMBL" id="RUS13417.1"/>
    </source>
</evidence>
<keyword evidence="5" id="KW-1185">Reference proteome</keyword>
<keyword evidence="2" id="KW-0472">Membrane</keyword>
<keyword evidence="2" id="KW-1133">Transmembrane helix</keyword>
<keyword evidence="2" id="KW-0812">Transmembrane</keyword>
<name>A0A433P7B2_9FUNG</name>
<evidence type="ECO:0000256" key="1">
    <source>
        <dbReference type="SAM" id="MobiDB-lite"/>
    </source>
</evidence>
<feature type="compositionally biased region" description="Polar residues" evidence="1">
    <location>
        <begin position="93"/>
        <end position="104"/>
    </location>
</feature>
<dbReference type="InterPro" id="IPR057373">
    <property type="entry name" value="ZNFX1"/>
</dbReference>
<evidence type="ECO:0000313" key="5">
    <source>
        <dbReference type="Proteomes" id="UP000274822"/>
    </source>
</evidence>
<comment type="caution">
    <text evidence="4">The sequence shown here is derived from an EMBL/GenBank/DDBJ whole genome shotgun (WGS) entry which is preliminary data.</text>
</comment>
<protein>
    <recommendedName>
        <fullName evidence="3">ZNFX1 domain-containing protein</fullName>
    </recommendedName>
</protein>
<feature type="transmembrane region" description="Helical" evidence="2">
    <location>
        <begin position="421"/>
        <end position="441"/>
    </location>
</feature>
<sequence length="456" mass="51233">MAADEVYFAFNKDAGVFVPKPPKLDRRPSDASSTSSHHSQSRQKNQSEPPSPTSQQPPLHNSTNTWQVEAKSWGDRSGRGGNAGGWSEFLEQQKMQNDGFTMNSRGCGAQPRRAYDNSTRRNSNPVDQRRRRRDSSPNTPIPVLRSNPNGCVDEHLTPELLNSDDPTLAEFREINIIPSAADILEPLSQQASADDNRPPSSKKTKSGTARKWRDRPSADLNGSRPPFDDNSKGYNNLPPSDYRNRGPIPGLPINKVDKPYDSIEHYLHTQFTLMRADCMIPLREAVKSYHRSLLEDPPTFIDPSRSQTQRAFRLYEHTRLQGVRLSKAGILHRFSFRLPHGQRARWAQSKRLISGSCVLLSSDGFEKDIVVATVSNREIELLTMKSKFDLLIDLKLESTGKEGVEGVGFGKGITSGVTGKTYIMVAFILFLGTWFLFAYSIRCPQLLHILHLSEYL</sequence>